<name>A0A4Y2TTX7_ARAVE</name>
<evidence type="ECO:0000313" key="3">
    <source>
        <dbReference type="Proteomes" id="UP000499080"/>
    </source>
</evidence>
<protein>
    <submittedName>
        <fullName evidence="2">Uncharacterized protein</fullName>
    </submittedName>
</protein>
<dbReference type="EMBL" id="BGPR01031181">
    <property type="protein sequence ID" value="GBO04079.1"/>
    <property type="molecule type" value="Genomic_DNA"/>
</dbReference>
<proteinExistence type="predicted"/>
<dbReference type="AlphaFoldDB" id="A0A4Y2TTX7"/>
<keyword evidence="3" id="KW-1185">Reference proteome</keyword>
<reference evidence="2 3" key="1">
    <citation type="journal article" date="2019" name="Sci. Rep.">
        <title>Orb-weaving spider Araneus ventricosus genome elucidates the spidroin gene catalogue.</title>
        <authorList>
            <person name="Kono N."/>
            <person name="Nakamura H."/>
            <person name="Ohtoshi R."/>
            <person name="Moran D.A.P."/>
            <person name="Shinohara A."/>
            <person name="Yoshida Y."/>
            <person name="Fujiwara M."/>
            <person name="Mori M."/>
            <person name="Tomita M."/>
            <person name="Arakawa K."/>
        </authorList>
    </citation>
    <scope>NUCLEOTIDE SEQUENCE [LARGE SCALE GENOMIC DNA]</scope>
</reference>
<evidence type="ECO:0000256" key="1">
    <source>
        <dbReference type="SAM" id="MobiDB-lite"/>
    </source>
</evidence>
<sequence length="128" mass="14510">MSWAESSRPLHFAHVSRGPQWSSSKALDLGPKGSRLETRFYRRSADLDKLTCPSTKNVCGNRVSKIQSLTEHHQRRHISSTENPADIISRGADPTDLKNLNLWWTGQTIFIEGTNNDFSSSEFKMDSF</sequence>
<dbReference type="Proteomes" id="UP000499080">
    <property type="component" value="Unassembled WGS sequence"/>
</dbReference>
<comment type="caution">
    <text evidence="2">The sequence shown here is derived from an EMBL/GenBank/DDBJ whole genome shotgun (WGS) entry which is preliminary data.</text>
</comment>
<accession>A0A4Y2TTX7</accession>
<evidence type="ECO:0000313" key="2">
    <source>
        <dbReference type="EMBL" id="GBO04079.1"/>
    </source>
</evidence>
<gene>
    <name evidence="2" type="ORF">AVEN_90663_1</name>
</gene>
<dbReference type="OrthoDB" id="6431246at2759"/>
<organism evidence="2 3">
    <name type="scientific">Araneus ventricosus</name>
    <name type="common">Orbweaver spider</name>
    <name type="synonym">Epeira ventricosa</name>
    <dbReference type="NCBI Taxonomy" id="182803"/>
    <lineage>
        <taxon>Eukaryota</taxon>
        <taxon>Metazoa</taxon>
        <taxon>Ecdysozoa</taxon>
        <taxon>Arthropoda</taxon>
        <taxon>Chelicerata</taxon>
        <taxon>Arachnida</taxon>
        <taxon>Araneae</taxon>
        <taxon>Araneomorphae</taxon>
        <taxon>Entelegynae</taxon>
        <taxon>Araneoidea</taxon>
        <taxon>Araneidae</taxon>
        <taxon>Araneus</taxon>
    </lineage>
</organism>
<feature type="region of interest" description="Disordered" evidence="1">
    <location>
        <begin position="69"/>
        <end position="91"/>
    </location>
</feature>